<organism evidence="7 8">
    <name type="scientific">Oleiphilus messinensis</name>
    <dbReference type="NCBI Taxonomy" id="141451"/>
    <lineage>
        <taxon>Bacteria</taxon>
        <taxon>Pseudomonadati</taxon>
        <taxon>Pseudomonadota</taxon>
        <taxon>Gammaproteobacteria</taxon>
        <taxon>Oceanospirillales</taxon>
        <taxon>Oleiphilaceae</taxon>
        <taxon>Oleiphilus</taxon>
    </lineage>
</organism>
<protein>
    <submittedName>
        <fullName evidence="7">Extracellular ligand-binding receptor</fullName>
    </submittedName>
</protein>
<dbReference type="OrthoDB" id="9147078at2"/>
<evidence type="ECO:0000313" key="8">
    <source>
        <dbReference type="Proteomes" id="UP000196027"/>
    </source>
</evidence>
<proteinExistence type="inferred from homology"/>
<reference evidence="7 8" key="1">
    <citation type="submission" date="2017-05" db="EMBL/GenBank/DDBJ databases">
        <title>Genomic insights into alkan degradation activity of Oleiphilus messinensis.</title>
        <authorList>
            <person name="Kozyavkin S.A."/>
            <person name="Slesarev A.I."/>
            <person name="Golyshin P.N."/>
            <person name="Korzhenkov A."/>
            <person name="Golyshina O.N."/>
            <person name="Toshchakov S.V."/>
        </authorList>
    </citation>
    <scope>NUCLEOTIDE SEQUENCE [LARGE SCALE GENOMIC DNA]</scope>
    <source>
        <strain evidence="7 8">ME102</strain>
    </source>
</reference>
<feature type="domain" description="Leucine-binding protein" evidence="6">
    <location>
        <begin position="32"/>
        <end position="365"/>
    </location>
</feature>
<evidence type="ECO:0000256" key="1">
    <source>
        <dbReference type="ARBA" id="ARBA00010062"/>
    </source>
</evidence>
<gene>
    <name evidence="7" type="ORF">OLMES_4165</name>
</gene>
<keyword evidence="4" id="KW-0029">Amino-acid transport</keyword>
<keyword evidence="3 5" id="KW-0732">Signal</keyword>
<dbReference type="AlphaFoldDB" id="A0A1Y0ICJ0"/>
<keyword evidence="8" id="KW-1185">Reference proteome</keyword>
<evidence type="ECO:0000256" key="4">
    <source>
        <dbReference type="ARBA" id="ARBA00022970"/>
    </source>
</evidence>
<evidence type="ECO:0000256" key="3">
    <source>
        <dbReference type="ARBA" id="ARBA00022729"/>
    </source>
</evidence>
<dbReference type="InterPro" id="IPR051010">
    <property type="entry name" value="BCAA_transport"/>
</dbReference>
<dbReference type="PANTHER" id="PTHR30483">
    <property type="entry name" value="LEUCINE-SPECIFIC-BINDING PROTEIN"/>
    <property type="match status" value="1"/>
</dbReference>
<dbReference type="Gene3D" id="3.40.50.2300">
    <property type="match status" value="2"/>
</dbReference>
<evidence type="ECO:0000259" key="6">
    <source>
        <dbReference type="Pfam" id="PF13458"/>
    </source>
</evidence>
<dbReference type="Pfam" id="PF13458">
    <property type="entry name" value="Peripla_BP_6"/>
    <property type="match status" value="1"/>
</dbReference>
<dbReference type="CDD" id="cd06347">
    <property type="entry name" value="PBP1_ABC_LivK_ligand_binding-like"/>
    <property type="match status" value="1"/>
</dbReference>
<dbReference type="InterPro" id="IPR028081">
    <property type="entry name" value="Leu-bd"/>
</dbReference>
<dbReference type="PANTHER" id="PTHR30483:SF6">
    <property type="entry name" value="PERIPLASMIC BINDING PROTEIN OF ABC TRANSPORTER FOR NATURAL AMINO ACIDS"/>
    <property type="match status" value="1"/>
</dbReference>
<dbReference type="GO" id="GO:0006865">
    <property type="term" value="P:amino acid transport"/>
    <property type="evidence" value="ECO:0007669"/>
    <property type="project" value="UniProtKB-KW"/>
</dbReference>
<keyword evidence="2" id="KW-0813">Transport</keyword>
<evidence type="ECO:0000313" key="7">
    <source>
        <dbReference type="EMBL" id="ARU58181.1"/>
    </source>
</evidence>
<dbReference type="Proteomes" id="UP000196027">
    <property type="component" value="Chromosome"/>
</dbReference>
<comment type="similarity">
    <text evidence="1">Belongs to the leucine-binding protein family.</text>
</comment>
<dbReference type="InterPro" id="IPR028082">
    <property type="entry name" value="Peripla_BP_I"/>
</dbReference>
<dbReference type="KEGG" id="ome:OLMES_4165"/>
<evidence type="ECO:0000256" key="5">
    <source>
        <dbReference type="SAM" id="SignalP"/>
    </source>
</evidence>
<dbReference type="PRINTS" id="PR00337">
    <property type="entry name" value="LEUILEVALBP"/>
</dbReference>
<dbReference type="SUPFAM" id="SSF53822">
    <property type="entry name" value="Periplasmic binding protein-like I"/>
    <property type="match status" value="1"/>
</dbReference>
<keyword evidence="7" id="KW-0675">Receptor</keyword>
<sequence>MIAVYCQILLVIFIFLSPLCQAESGNPDSTETIKIGAIFAKTGAAASANLHHFQAARFAVDEINARGGLLGRTVELLEFDNASTPIQSKLAAKKAVDSGVIAVIGASWSSHSLAIAPVLQTAGIPMISPDSTNPEVTRKGDYIFRACFIDSFQGKALAKFVRDSFQARTAVIITKITSAYSLGLAEAFRDAYNGLGGKVLREFEYKQDDTDFRDMLKKTAQLKPDVLFVPGHDESGLIVKQAQEMGIHAIFLGGDGWAYQRFFSNGGRDLKSGYFTSHWTKDLDTPKSRDFVHRYRQRYDLNEFAAVVYDAAMILAEAISRAGTLDRPKIRDELAKTKSFEGVTGAISFNRFGDSIKQAAVMKIVDGTVQFHDMVQP</sequence>
<feature type="chain" id="PRO_5012327151" evidence="5">
    <location>
        <begin position="23"/>
        <end position="377"/>
    </location>
</feature>
<evidence type="ECO:0000256" key="2">
    <source>
        <dbReference type="ARBA" id="ARBA00022448"/>
    </source>
</evidence>
<dbReference type="EMBL" id="CP021425">
    <property type="protein sequence ID" value="ARU58181.1"/>
    <property type="molecule type" value="Genomic_DNA"/>
</dbReference>
<dbReference type="RefSeq" id="WP_087462986.1">
    <property type="nucleotide sequence ID" value="NZ_CP021425.1"/>
</dbReference>
<accession>A0A1Y0ICJ0</accession>
<dbReference type="InterPro" id="IPR000709">
    <property type="entry name" value="Leu_Ile_Val-bd"/>
</dbReference>
<name>A0A1Y0ICJ0_9GAMM</name>
<feature type="signal peptide" evidence="5">
    <location>
        <begin position="1"/>
        <end position="22"/>
    </location>
</feature>